<evidence type="ECO:0000313" key="2">
    <source>
        <dbReference type="Proteomes" id="UP000002488"/>
    </source>
</evidence>
<dbReference type="SUPFAM" id="SSF55811">
    <property type="entry name" value="Nudix"/>
    <property type="match status" value="1"/>
</dbReference>
<dbReference type="Proteomes" id="UP000002488">
    <property type="component" value="Unassembled WGS sequence"/>
</dbReference>
<dbReference type="Gene3D" id="3.90.79.10">
    <property type="entry name" value="Nucleoside Triphosphate Pyrophosphohydrolase"/>
    <property type="match status" value="1"/>
</dbReference>
<reference evidence="1 2" key="1">
    <citation type="journal article" date="2009" name="PLoS Pathog.">
        <title>Draft genome sequencing of giardia intestinalis assemblage B isolate GS: is human giardiasis caused by two different species?</title>
        <authorList>
            <person name="Franzen O."/>
            <person name="Jerlstrom-Hultqvist J."/>
            <person name="Castro E."/>
            <person name="Sherwood E."/>
            <person name="Ankarklev J."/>
            <person name="Reiner D.S."/>
            <person name="Palm D."/>
            <person name="Andersson J.O."/>
            <person name="Andersson B."/>
            <person name="Svard S.G."/>
        </authorList>
    </citation>
    <scope>NUCLEOTIDE SEQUENCE [LARGE SCALE GENOMIC DNA]</scope>
    <source>
        <strain evidence="2">ATCC 50581 / GS clone H7</strain>
    </source>
</reference>
<dbReference type="OMA" id="VTYFLMV"/>
<dbReference type="EMBL" id="ACGJ01001296">
    <property type="protein sequence ID" value="EET01733.1"/>
    <property type="molecule type" value="Genomic_DNA"/>
</dbReference>
<protein>
    <submittedName>
        <fullName evidence="1">Uncharacterized protein</fullName>
    </submittedName>
</protein>
<comment type="caution">
    <text evidence="1">The sequence shown here is derived from an EMBL/GenBank/DDBJ whole genome shotgun (WGS) entry which is preliminary data.</text>
</comment>
<sequence>MTTVVRAAGIIPYTIKNGVTYFLMVKTNDKGFSDFGGKIEDGELPHEIAAREAEEESNGIFQKKDVLKTIGTRYLYIPAAKYALFFYPLPELPDPVLFGTQEMHTGYPLEVILCNTIEGFNLRLHPRLVTAKKIIMRELRGRARYASMQK</sequence>
<dbReference type="VEuPathDB" id="GiardiaDB:GL50581_1003"/>
<organism evidence="1 2">
    <name type="scientific">Giardia intestinalis (strain ATCC 50581 / GS clone H7)</name>
    <name type="common">Giardia lamblia</name>
    <dbReference type="NCBI Taxonomy" id="598745"/>
    <lineage>
        <taxon>Eukaryota</taxon>
        <taxon>Metamonada</taxon>
        <taxon>Diplomonadida</taxon>
        <taxon>Hexamitidae</taxon>
        <taxon>Giardiinae</taxon>
        <taxon>Giardia</taxon>
    </lineage>
</organism>
<dbReference type="InterPro" id="IPR015797">
    <property type="entry name" value="NUDIX_hydrolase-like_dom_sf"/>
</dbReference>
<dbReference type="OrthoDB" id="10252211at2759"/>
<dbReference type="AlphaFoldDB" id="C6LQH6"/>
<gene>
    <name evidence="1" type="ORF">GL50581_1003</name>
</gene>
<accession>C6LQH6</accession>
<evidence type="ECO:0000313" key="1">
    <source>
        <dbReference type="EMBL" id="EET01733.1"/>
    </source>
</evidence>
<name>C6LQH6_GIAIB</name>
<proteinExistence type="predicted"/>